<dbReference type="GO" id="GO:0003824">
    <property type="term" value="F:catalytic activity"/>
    <property type="evidence" value="ECO:0007669"/>
    <property type="project" value="InterPro"/>
</dbReference>
<dbReference type="InterPro" id="IPR045851">
    <property type="entry name" value="AMP-bd_C_sf"/>
</dbReference>
<dbReference type="InterPro" id="IPR006162">
    <property type="entry name" value="Ppantetheine_attach_site"/>
</dbReference>
<feature type="domain" description="Carrier" evidence="4">
    <location>
        <begin position="2079"/>
        <end position="2154"/>
    </location>
</feature>
<name>A0A226H974_9FLAO</name>
<dbReference type="Gene3D" id="3.30.300.30">
    <property type="match status" value="3"/>
</dbReference>
<dbReference type="Pfam" id="PF13193">
    <property type="entry name" value="AMP-binding_C"/>
    <property type="match status" value="3"/>
</dbReference>
<dbReference type="OrthoDB" id="5298966at2"/>
<dbReference type="InterPro" id="IPR009081">
    <property type="entry name" value="PP-bd_ACP"/>
</dbReference>
<dbReference type="CDD" id="cd17643">
    <property type="entry name" value="A_NRPS_Cytc1-like"/>
    <property type="match status" value="1"/>
</dbReference>
<protein>
    <recommendedName>
        <fullName evidence="4">Carrier domain-containing protein</fullName>
    </recommendedName>
</protein>
<gene>
    <name evidence="5" type="ORF">B0A66_13365</name>
</gene>
<feature type="domain" description="Carrier" evidence="4">
    <location>
        <begin position="3124"/>
        <end position="3199"/>
    </location>
</feature>
<keyword evidence="3" id="KW-0597">Phosphoprotein</keyword>
<dbReference type="InterPro" id="IPR023213">
    <property type="entry name" value="CAT-like_dom_sf"/>
</dbReference>
<dbReference type="Proteomes" id="UP000198345">
    <property type="component" value="Unassembled WGS sequence"/>
</dbReference>
<dbReference type="InterPro" id="IPR020806">
    <property type="entry name" value="PKS_PP-bd"/>
</dbReference>
<dbReference type="EMBL" id="MUGW01000026">
    <property type="protein sequence ID" value="OXA89990.1"/>
    <property type="molecule type" value="Genomic_DNA"/>
</dbReference>
<reference evidence="5 6" key="1">
    <citation type="submission" date="2016-11" db="EMBL/GenBank/DDBJ databases">
        <title>Whole genomes of Flavobacteriaceae.</title>
        <authorList>
            <person name="Stine C."/>
            <person name="Li C."/>
            <person name="Tadesse D."/>
        </authorList>
    </citation>
    <scope>NUCLEOTIDE SEQUENCE [LARGE SCALE GENOMIC DNA]</scope>
    <source>
        <strain evidence="5 6">DSM 18292</strain>
    </source>
</reference>
<dbReference type="SMART" id="SM00823">
    <property type="entry name" value="PKS_PP"/>
    <property type="match status" value="2"/>
</dbReference>
<organism evidence="5 6">
    <name type="scientific">Flavobacterium hercynium</name>
    <dbReference type="NCBI Taxonomy" id="387094"/>
    <lineage>
        <taxon>Bacteria</taxon>
        <taxon>Pseudomonadati</taxon>
        <taxon>Bacteroidota</taxon>
        <taxon>Flavobacteriia</taxon>
        <taxon>Flavobacteriales</taxon>
        <taxon>Flavobacteriaceae</taxon>
        <taxon>Flavobacterium</taxon>
    </lineage>
</organism>
<dbReference type="InterPro" id="IPR001242">
    <property type="entry name" value="Condensation_dom"/>
</dbReference>
<sequence>MSIEILLKELVDNNVKLSVREDKLFCQLPDAGIDDKLLGSLKEHKEALKKMLLEKTSFKKNQSIPKTAEQKSYSLTASQKRLWVLSQFEGGSQAYNMSFVTKITGDLNFYFFEKAFRELIAHHEILRTVFKSDEETLEVRQNIVPANEIYFSVETLDYSTIADSPQKIEEYLDAKNKEAFDLENGPLLSVTLIKITENEFVFLLSMHHIISDGWSMEVIVAEVVQRYNTLLAGKVHGVPVLGLQYKDYAVWVEAEKQSPKYKEAEQYWVNKFAGDLTSLTLPVSRQRPAIQTFNGNTISHLFSETLTAKIKLFSEDNGVTLFTTLMTIVNALLYRYSGQDDIIVGTPVAGREHPDLERQIGLYVNTLAIRTQFNEKNTFAELLQIEKNNLIAANEHQMYSLDELVQKLSLKRDQRRSVLFDIMVVYQNQSSLNLGSKKEDADNLSFEKYNLRKNTSQFDISFNFSESNNQLELNAEYNTDIYDAALIERMFDHFHLFATKALAYPNLFIEEIDYLTAAEKQQLLFEFNDTTVDYPKDKTIVDLFEEQAARTPHNVAVSFGDITLTYKELNEQANQLAHYLRANYAIQPDDLVGIKLERSEKMIIAIFGILKSGGAYVPIDPDYPQDRIEYIEKDSNSKLVIDDNVLALFYANHEQYAASNIEKINSPDDLIYVIYTSGTTGNPKGTLLEHKNVVRLFFTDKPLFDFNEKDVWTMFHSYSFDFSVWEINGALLFGGKLIMVPKQIAQNTPAFLDLVEQEGVTVLNQTPSAFYNVINSEKSGEKKCNTLRYVIFGGEALNPTLLSDWHRKYPNAKLINMYGITETTVHVTYKEITEKEIHSEQSNIGKPIPTLKCYILDANKRMVPIGVTGELYVAGLGLARGYFNLPELTAKKFISNPFTEGERLYDSGDLASWLPDGNIEYFGRKDHQVKIRGYRIELGDIENAILQYSAVLKQVVVDVKVNNQEKILVAYLVSDAVIDRSELRTFLQAKLPDYMIPGFYITLEVLPLTHNGKINRKALPNISEQDIVKKEYEAPRNATEEILTTIWQEMMGIEKIGIADNFFDLGGHSLIVAQVINRIHKELGQTVSFTAFFEKPTIGDLSAQLQKNDYLAIPKTKEANSYPLTASQNRLWILSQLEGGSLAYNIPAAVKLTGSVDVNKFNESFRLLIDRHEILRTSFKTNENGDVEQFITPSKKINFSIAEKDFSTADHQENQIAVYFQETVNTPFNLEQAPLVRASLIKIASDEYVFFLCLHHIIGDGWSIELLISEIVKSYNALSQKKTVKLPELNIQYKDYAVWLNEALQQEKYQKSEEYWLEQFAGELPVLDLPSFKTRPSVQTYNGDYSTHQFPKSLLEKLKTFSKEQDVTLFMTLMAGVNALLHRYTGSDDIITGTPIAGREHPDLENQIGLYLNTLAIRTRLKEKSSFLDLILNQKETLLNAYDHQSYPFDALVGKLNLKRDASRSALFDVLVVLQNQAQLNNLKTEELVNLTISDYSFPRKTAQFDISFTFAEAESLNLTIEYNTDIYDSSLIEKMFVHFENLLNQFLEEPQSLIAETVYITDSEKQQVLFDFNATSIEYPKDKTVVDLFEEQAVKTPNKVAVIFEDVTLTYAQLNEQTNQLAHYLQDNYKIKADDLVGIKLDRSERMIVAIFGILKAGGAYVPLDVTYPEERIAYIASDARLKLIIDEIEFEKFSVVNDSLPKTAPKVSGLIDHLAYCIYTSGSTGKPKGVLNHHAGLYNRLLWMKAYLEVGENEVYLQKTPYTFDVSVWELILPFMTGSTLVIAKPEAHKDAVYLQNIINEKQVSVIHFVPSMLNAFLVEAEATKTSSLAHVICSGEELSVLTAHKCKEIIENAQLHNLYGPTEASIDVTAINLTKVNVLQEGVSIGKPVSNTSIYIVNDAFGLQPVGVPGELLISGVQVARGYLNLPELTQDRFIADPFKKGNQIYRTGDVAYWKADGSIQYLGRIDNQVKIRGNRIELGEIEKVLMEHEAINQAVVIAKKYNDEKVLVAYYLFAKDTTIDKAEIRDYLQQRLPAYMHPGFYVELETLPMTSSGKVNRNGLPDIEDNDLIRRQYAAPQNETEEKLVAIWSEVLRAQEIGTADDFFALGGHSLMVAQVINRIYKQLGQTVSFSAFFENPTIQGLSQRLQNNEYQAIPKATEDASYPLTDSQSRLWILSQLEGGSQAYNMPAAVTLSGTLDSSKFNESFQLLIDRHEILRTGFRTNENGEVRQYIAPSEEINFGITEKDFRAIGQPENAIANYLEQIINTAFNLEKAPLLNASLIQTEEDQHVFFLCVHHIIGDGWSTELLITEVVQIYNALTQGTQVNLPVLNIQYKDYAVWLKSALQQEKYQVSEHYWLEQFAGELPVLDLPSFKTRPLIQTYNGDYRTHQFSGAFLEQLKSFSKEQDVTIFMTLMTGVNALLHRYTGSDDIIVGTPIAGREHPDLENQMGLYLNTLAIRTRLQEKSNFLTLLRDQKETLLKAYDHQSYPFDALVGKLNLKRDTSRSALFDVLVVLQNQTQLNNLNTEELTSLKVSDYDFDKKTAQFDMSFTFIEKGELGLKIDYNTDIYDAYLIERIFVHFENLLSQFLEQPQSLIAEANYITALEKQEVLFDFNATAIDYPKDKTVLDLFEEQAAKTPNKVAVIFEDVTLTYAELNEQTNQLAHYLRDNYKIQADDLVGIQLDRSELMIIAIFGILKAGGAYVPIDVTYPEERIAYIASDAKLKLSINENEFVKFRAVQESFPKTAPKLSGLIDHLAYCIYTSGSTGNPKGVLNHHAGLYNRLLWMKAYLEVGEKEVYLQKTPYTFDVSVWELILPFMTGSTLVIARPEGHKDTAYLQGIISEKQVSIIHFVPSMLNAFLLEADKEKCSSLEHIICSGEELSVLTAAESKERFKNAQLHNLYGPTEASIDVTAINLSNVDVLQEGVSIGKPVSNTSIYIVNDAFGLQPVGVPGELLISGIQVASGYLNLPELTKDRFIADPFKTGNAIYRTGDVAYWKPDGSIQYLGRMDNQVKIRGNRIELGEIEKVLMQYDGVNQAVVIAKNYKNEKVLVAYYLLENETEIDKAAIRIYLQEKLPSYMHPGFYVELENLPMTSSGKVNRNGLPDIVDNDLIRRQYVAPRNETEEKLAAIWSEVLDVEKIGVEDDFFELGGHSLKLIKLYELIKKDVSQDVNVTHLFSMTTIHLQAQFINKHLSSSTKEENVNIVEIDF</sequence>
<dbReference type="GO" id="GO:0044550">
    <property type="term" value="P:secondary metabolite biosynthetic process"/>
    <property type="evidence" value="ECO:0007669"/>
    <property type="project" value="TreeGrafter"/>
</dbReference>
<dbReference type="GO" id="GO:0043041">
    <property type="term" value="P:amino acid activation for nonribosomal peptide biosynthetic process"/>
    <property type="evidence" value="ECO:0007669"/>
    <property type="project" value="TreeGrafter"/>
</dbReference>
<evidence type="ECO:0000259" key="4">
    <source>
        <dbReference type="PROSITE" id="PS50075"/>
    </source>
</evidence>
<dbReference type="InterPro" id="IPR025110">
    <property type="entry name" value="AMP-bd_C"/>
</dbReference>
<dbReference type="PANTHER" id="PTHR45527">
    <property type="entry name" value="NONRIBOSOMAL PEPTIDE SYNTHETASE"/>
    <property type="match status" value="1"/>
</dbReference>
<dbReference type="NCBIfam" id="TIGR01733">
    <property type="entry name" value="AA-adenyl-dom"/>
    <property type="match status" value="3"/>
</dbReference>
<dbReference type="Gene3D" id="3.30.559.30">
    <property type="entry name" value="Nonribosomal peptide synthetase, condensation domain"/>
    <property type="match status" value="3"/>
</dbReference>
<dbReference type="PROSITE" id="PS50075">
    <property type="entry name" value="CARRIER"/>
    <property type="match status" value="3"/>
</dbReference>
<dbReference type="RefSeq" id="WP_089050344.1">
    <property type="nucleotide sequence ID" value="NZ_FXTV01000004.1"/>
</dbReference>
<dbReference type="SUPFAM" id="SSF52777">
    <property type="entry name" value="CoA-dependent acyltransferases"/>
    <property type="match status" value="6"/>
</dbReference>
<dbReference type="FunFam" id="3.40.50.980:FF:000002">
    <property type="entry name" value="Enterobactin synthetase component F"/>
    <property type="match status" value="3"/>
</dbReference>
<dbReference type="SUPFAM" id="SSF56801">
    <property type="entry name" value="Acetyl-CoA synthetase-like"/>
    <property type="match status" value="3"/>
</dbReference>
<dbReference type="GO" id="GO:0072330">
    <property type="term" value="P:monocarboxylic acid biosynthetic process"/>
    <property type="evidence" value="ECO:0007669"/>
    <property type="project" value="UniProtKB-ARBA"/>
</dbReference>
<dbReference type="FunFam" id="1.10.1200.10:FF:000016">
    <property type="entry name" value="Non-ribosomal peptide synthase"/>
    <property type="match status" value="1"/>
</dbReference>
<dbReference type="PROSITE" id="PS00455">
    <property type="entry name" value="AMP_BINDING"/>
    <property type="match status" value="1"/>
</dbReference>
<dbReference type="Pfam" id="PF00550">
    <property type="entry name" value="PP-binding"/>
    <property type="match status" value="3"/>
</dbReference>
<evidence type="ECO:0000256" key="1">
    <source>
        <dbReference type="ARBA" id="ARBA00001957"/>
    </source>
</evidence>
<proteinExistence type="predicted"/>
<keyword evidence="6" id="KW-1185">Reference proteome</keyword>
<dbReference type="FunFam" id="3.40.50.12780:FF:000012">
    <property type="entry name" value="Non-ribosomal peptide synthetase"/>
    <property type="match status" value="3"/>
</dbReference>
<dbReference type="FunFam" id="3.30.300.30:FF:000015">
    <property type="entry name" value="Nonribosomal peptide synthase SidD"/>
    <property type="match status" value="1"/>
</dbReference>
<dbReference type="NCBIfam" id="NF003417">
    <property type="entry name" value="PRK04813.1"/>
    <property type="match status" value="3"/>
</dbReference>
<dbReference type="InterPro" id="IPR036736">
    <property type="entry name" value="ACP-like_sf"/>
</dbReference>
<dbReference type="InterPro" id="IPR000873">
    <property type="entry name" value="AMP-dep_synth/lig_dom"/>
</dbReference>
<dbReference type="InterPro" id="IPR010071">
    <property type="entry name" value="AA_adenyl_dom"/>
</dbReference>
<evidence type="ECO:0000313" key="6">
    <source>
        <dbReference type="Proteomes" id="UP000198345"/>
    </source>
</evidence>
<comment type="caution">
    <text evidence="5">The sequence shown here is derived from an EMBL/GenBank/DDBJ whole genome shotgun (WGS) entry which is preliminary data.</text>
</comment>
<dbReference type="FunFam" id="1.10.1200.10:FF:000005">
    <property type="entry name" value="Nonribosomal peptide synthetase 1"/>
    <property type="match status" value="2"/>
</dbReference>
<keyword evidence="2" id="KW-0596">Phosphopantetheine</keyword>
<dbReference type="Gene3D" id="3.40.50.980">
    <property type="match status" value="2"/>
</dbReference>
<evidence type="ECO:0000256" key="2">
    <source>
        <dbReference type="ARBA" id="ARBA00022450"/>
    </source>
</evidence>
<accession>A0A226H974</accession>
<dbReference type="GO" id="GO:0031177">
    <property type="term" value="F:phosphopantetheine binding"/>
    <property type="evidence" value="ECO:0007669"/>
    <property type="project" value="InterPro"/>
</dbReference>
<dbReference type="Gene3D" id="2.30.38.10">
    <property type="entry name" value="Luciferase, Domain 3"/>
    <property type="match status" value="1"/>
</dbReference>
<dbReference type="FunFam" id="3.40.50.980:FF:000001">
    <property type="entry name" value="Non-ribosomal peptide synthetase"/>
    <property type="match status" value="1"/>
</dbReference>
<dbReference type="FunFam" id="2.30.38.10:FF:000001">
    <property type="entry name" value="Non-ribosomal peptide synthetase PvdI"/>
    <property type="match status" value="1"/>
</dbReference>
<dbReference type="Gene3D" id="3.40.50.12780">
    <property type="entry name" value="N-terminal domain of ligase-like"/>
    <property type="match status" value="2"/>
</dbReference>
<dbReference type="Pfam" id="PF00501">
    <property type="entry name" value="AMP-binding"/>
    <property type="match status" value="3"/>
</dbReference>
<dbReference type="PANTHER" id="PTHR45527:SF14">
    <property type="entry name" value="PLIPASTATIN SYNTHASE SUBUNIT B"/>
    <property type="match status" value="1"/>
</dbReference>
<dbReference type="CDD" id="cd19531">
    <property type="entry name" value="LCL_NRPS-like"/>
    <property type="match status" value="3"/>
</dbReference>
<dbReference type="InterPro" id="IPR042099">
    <property type="entry name" value="ANL_N_sf"/>
</dbReference>
<evidence type="ECO:0000256" key="3">
    <source>
        <dbReference type="ARBA" id="ARBA00022553"/>
    </source>
</evidence>
<feature type="domain" description="Carrier" evidence="4">
    <location>
        <begin position="1034"/>
        <end position="1109"/>
    </location>
</feature>
<evidence type="ECO:0000313" key="5">
    <source>
        <dbReference type="EMBL" id="OXA89990.1"/>
    </source>
</evidence>
<dbReference type="InterPro" id="IPR020845">
    <property type="entry name" value="AMP-binding_CS"/>
</dbReference>
<comment type="cofactor">
    <cofactor evidence="1">
        <name>pantetheine 4'-phosphate</name>
        <dbReference type="ChEBI" id="CHEBI:47942"/>
    </cofactor>
</comment>
<dbReference type="GO" id="GO:0005829">
    <property type="term" value="C:cytosol"/>
    <property type="evidence" value="ECO:0007669"/>
    <property type="project" value="TreeGrafter"/>
</dbReference>
<dbReference type="SUPFAM" id="SSF47336">
    <property type="entry name" value="ACP-like"/>
    <property type="match status" value="3"/>
</dbReference>
<dbReference type="Gene3D" id="1.10.1200.10">
    <property type="entry name" value="ACP-like"/>
    <property type="match status" value="3"/>
</dbReference>
<dbReference type="Gene3D" id="3.30.559.10">
    <property type="entry name" value="Chloramphenicol acetyltransferase-like domain"/>
    <property type="match status" value="3"/>
</dbReference>
<dbReference type="Pfam" id="PF00668">
    <property type="entry name" value="Condensation"/>
    <property type="match status" value="3"/>
</dbReference>
<dbReference type="FunFam" id="3.30.559.10:FF:000012">
    <property type="entry name" value="Non-ribosomal peptide synthetase"/>
    <property type="match status" value="1"/>
</dbReference>
<dbReference type="PROSITE" id="PS00012">
    <property type="entry name" value="PHOSPHOPANTETHEINE"/>
    <property type="match status" value="2"/>
</dbReference>
<dbReference type="CDD" id="cd05930">
    <property type="entry name" value="A_NRPS"/>
    <property type="match status" value="2"/>
</dbReference>